<dbReference type="InterPro" id="IPR015421">
    <property type="entry name" value="PyrdxlP-dep_Trfase_major"/>
</dbReference>
<dbReference type="PANTHER" id="PTHR11999:SF70">
    <property type="entry name" value="MIP05841P"/>
    <property type="match status" value="1"/>
</dbReference>
<accession>A0A2T5HVE3</accession>
<evidence type="ECO:0000256" key="6">
    <source>
        <dbReference type="PIRSR" id="PIRSR602129-50"/>
    </source>
</evidence>
<dbReference type="Gene3D" id="3.40.640.10">
    <property type="entry name" value="Type I PLP-dependent aspartate aminotransferase-like (Major domain)"/>
    <property type="match status" value="1"/>
</dbReference>
<keyword evidence="3" id="KW-0210">Decarboxylase</keyword>
<sequence length="479" mass="51582">MDRDGLDPEDWEAFRAEAHGLLDLCIDRLRDARDYPWQLMSREAIPHLALSGEGHGEIAASRRIAREILPYHTGNTHPRFWGWVHGTGLAQGLLSEIVATTMNSNAGGRDHAATYVERAVIDWARRVIGFPDTASGVLVTGTSQATVVALMSARTRALGASSRAEGVQGAPLVAYAGAGVHSSSAKAMELLGLGSRALRRIPESDTGMDMNVLRAAIARDKAESLRPFAVIGTAGSVDMGRFDDLETLAQIAQAEGLWFHVDGAFGAWTRLADAPWRHLSDGIERADSLACDFHKWLSVPYDCGLALIREEVDQRAAFAARPAYLEGQSAGLAGAEPWFCDYGVDLSRGNRALKVWMAVESLGEVRLGAAITMNCRQAARMGALIEDTPGLCLMAAVVSNICVFTAAESLSPEEQSALNTRISHELQLSGKAVFSTTKVKGITCLRAAFVNHRTRDHDLTEALKAVVEARDALKLSGVL</sequence>
<dbReference type="InterPro" id="IPR015422">
    <property type="entry name" value="PyrdxlP-dep_Trfase_small"/>
</dbReference>
<dbReference type="GO" id="GO:0030170">
    <property type="term" value="F:pyridoxal phosphate binding"/>
    <property type="evidence" value="ECO:0007669"/>
    <property type="project" value="InterPro"/>
</dbReference>
<dbReference type="PANTHER" id="PTHR11999">
    <property type="entry name" value="GROUP II PYRIDOXAL-5-PHOSPHATE DECARBOXYLASE"/>
    <property type="match status" value="1"/>
</dbReference>
<comment type="caution">
    <text evidence="8">The sequence shown here is derived from an EMBL/GenBank/DDBJ whole genome shotgun (WGS) entry which is preliminary data.</text>
</comment>
<reference evidence="8 9" key="1">
    <citation type="submission" date="2018-04" db="EMBL/GenBank/DDBJ databases">
        <title>Genomic Encyclopedia of Archaeal and Bacterial Type Strains, Phase II (KMG-II): from individual species to whole genera.</title>
        <authorList>
            <person name="Goeker M."/>
        </authorList>
    </citation>
    <scope>NUCLEOTIDE SEQUENCE [LARGE SCALE GENOMIC DNA]</scope>
    <source>
        <strain evidence="8 9">DSM 100434</strain>
    </source>
</reference>
<evidence type="ECO:0000256" key="3">
    <source>
        <dbReference type="ARBA" id="ARBA00022793"/>
    </source>
</evidence>
<dbReference type="Proteomes" id="UP000244077">
    <property type="component" value="Unassembled WGS sequence"/>
</dbReference>
<keyword evidence="9" id="KW-1185">Reference proteome</keyword>
<gene>
    <name evidence="8" type="ORF">C8N42_10169</name>
</gene>
<dbReference type="GO" id="GO:0016831">
    <property type="term" value="F:carboxy-lyase activity"/>
    <property type="evidence" value="ECO:0007669"/>
    <property type="project" value="UniProtKB-KW"/>
</dbReference>
<dbReference type="PRINTS" id="PR00800">
    <property type="entry name" value="YHDCRBOXLASE"/>
</dbReference>
<evidence type="ECO:0000256" key="2">
    <source>
        <dbReference type="ARBA" id="ARBA00009533"/>
    </source>
</evidence>
<evidence type="ECO:0000256" key="5">
    <source>
        <dbReference type="ARBA" id="ARBA00023239"/>
    </source>
</evidence>
<dbReference type="OrthoDB" id="9803665at2"/>
<protein>
    <submittedName>
        <fullName evidence="8">Glutamate/tyrosine decarboxylase-like PLP-dependent enzyme</fullName>
    </submittedName>
</protein>
<evidence type="ECO:0000256" key="7">
    <source>
        <dbReference type="RuleBase" id="RU000382"/>
    </source>
</evidence>
<dbReference type="SUPFAM" id="SSF53383">
    <property type="entry name" value="PLP-dependent transferases"/>
    <property type="match status" value="1"/>
</dbReference>
<evidence type="ECO:0000256" key="1">
    <source>
        <dbReference type="ARBA" id="ARBA00001933"/>
    </source>
</evidence>
<keyword evidence="5 7" id="KW-0456">Lyase</keyword>
<dbReference type="InterPro" id="IPR002129">
    <property type="entry name" value="PyrdxlP-dep_de-COase"/>
</dbReference>
<dbReference type="GO" id="GO:0019752">
    <property type="term" value="P:carboxylic acid metabolic process"/>
    <property type="evidence" value="ECO:0007669"/>
    <property type="project" value="InterPro"/>
</dbReference>
<comment type="cofactor">
    <cofactor evidence="1 6 7">
        <name>pyridoxal 5'-phosphate</name>
        <dbReference type="ChEBI" id="CHEBI:597326"/>
    </cofactor>
</comment>
<feature type="modified residue" description="N6-(pyridoxal phosphate)lysine" evidence="6">
    <location>
        <position position="295"/>
    </location>
</feature>
<dbReference type="InterPro" id="IPR010977">
    <property type="entry name" value="Aromatic_deC"/>
</dbReference>
<dbReference type="EMBL" id="QAOH01000001">
    <property type="protein sequence ID" value="PTQ75531.1"/>
    <property type="molecule type" value="Genomic_DNA"/>
</dbReference>
<dbReference type="GO" id="GO:0006520">
    <property type="term" value="P:amino acid metabolic process"/>
    <property type="evidence" value="ECO:0007669"/>
    <property type="project" value="InterPro"/>
</dbReference>
<dbReference type="RefSeq" id="WP_107814560.1">
    <property type="nucleotide sequence ID" value="NZ_QAOH01000001.1"/>
</dbReference>
<evidence type="ECO:0000313" key="9">
    <source>
        <dbReference type="Proteomes" id="UP000244077"/>
    </source>
</evidence>
<evidence type="ECO:0000256" key="4">
    <source>
        <dbReference type="ARBA" id="ARBA00022898"/>
    </source>
</evidence>
<comment type="similarity">
    <text evidence="2 7">Belongs to the group II decarboxylase family.</text>
</comment>
<keyword evidence="4 6" id="KW-0663">Pyridoxal phosphate</keyword>
<evidence type="ECO:0000313" key="8">
    <source>
        <dbReference type="EMBL" id="PTQ75531.1"/>
    </source>
</evidence>
<organism evidence="8 9">
    <name type="scientific">Celeribacter persicus</name>
    <dbReference type="NCBI Taxonomy" id="1651082"/>
    <lineage>
        <taxon>Bacteria</taxon>
        <taxon>Pseudomonadati</taxon>
        <taxon>Pseudomonadota</taxon>
        <taxon>Alphaproteobacteria</taxon>
        <taxon>Rhodobacterales</taxon>
        <taxon>Roseobacteraceae</taxon>
        <taxon>Celeribacter</taxon>
    </lineage>
</organism>
<dbReference type="Gene3D" id="3.90.1150.10">
    <property type="entry name" value="Aspartate Aminotransferase, domain 1"/>
    <property type="match status" value="1"/>
</dbReference>
<dbReference type="InterPro" id="IPR015424">
    <property type="entry name" value="PyrdxlP-dep_Trfase"/>
</dbReference>
<name>A0A2T5HVE3_9RHOB</name>
<dbReference type="Pfam" id="PF00282">
    <property type="entry name" value="Pyridoxal_deC"/>
    <property type="match status" value="1"/>
</dbReference>
<proteinExistence type="inferred from homology"/>
<dbReference type="AlphaFoldDB" id="A0A2T5HVE3"/>